<evidence type="ECO:0000256" key="7">
    <source>
        <dbReference type="SAM" id="Phobius"/>
    </source>
</evidence>
<dbReference type="Pfam" id="PF02326">
    <property type="entry name" value="YMF19"/>
    <property type="match status" value="1"/>
</dbReference>
<keyword evidence="3 7" id="KW-1133">Transmembrane helix</keyword>
<evidence type="ECO:0000256" key="6">
    <source>
        <dbReference type="ARBA" id="ARBA00023310"/>
    </source>
</evidence>
<keyword evidence="6" id="KW-0066">ATP synthesis</keyword>
<dbReference type="AlphaFoldDB" id="A0A4Y5T957"/>
<evidence type="ECO:0000256" key="4">
    <source>
        <dbReference type="ARBA" id="ARBA00023128"/>
    </source>
</evidence>
<evidence type="ECO:0000259" key="8">
    <source>
        <dbReference type="Pfam" id="PF02326"/>
    </source>
</evidence>
<organism evidence="9">
    <name type="scientific">Ishige okamurae</name>
    <dbReference type="NCBI Taxonomy" id="233772"/>
    <lineage>
        <taxon>Eukaryota</taxon>
        <taxon>Sar</taxon>
        <taxon>Stramenopiles</taxon>
        <taxon>Ochrophyta</taxon>
        <taxon>PX clade</taxon>
        <taxon>Phaeophyceae</taxon>
        <taxon>Ectocarpales</taxon>
        <taxon>Ishigeaceae</taxon>
        <taxon>Ishige</taxon>
    </lineage>
</organism>
<evidence type="ECO:0000256" key="5">
    <source>
        <dbReference type="ARBA" id="ARBA00023136"/>
    </source>
</evidence>
<protein>
    <submittedName>
        <fullName evidence="9">ATP synthase F0 subunit 8</fullName>
    </submittedName>
</protein>
<reference evidence="9" key="1">
    <citation type="submission" date="2018-02" db="EMBL/GenBank/DDBJ databases">
        <title>Mitochondrial genome of the brown alga Ishige okamurae.</title>
        <authorList>
            <person name="Liu F."/>
        </authorList>
    </citation>
    <scope>NUCLEOTIDE SEQUENCE</scope>
</reference>
<gene>
    <name evidence="9" type="primary">atp8</name>
</gene>
<proteinExistence type="predicted"/>
<name>A0A4Y5T957_9PHAE</name>
<dbReference type="GO" id="GO:0031966">
    <property type="term" value="C:mitochondrial membrane"/>
    <property type="evidence" value="ECO:0007669"/>
    <property type="project" value="UniProtKB-SubCell"/>
</dbReference>
<geneLocation type="mitochondrion" evidence="9"/>
<feature type="domain" description="ATP synthase YMF19-like N-terminal" evidence="8">
    <location>
        <begin position="2"/>
        <end position="47"/>
    </location>
</feature>
<evidence type="ECO:0000256" key="3">
    <source>
        <dbReference type="ARBA" id="ARBA00022989"/>
    </source>
</evidence>
<evidence type="ECO:0000256" key="1">
    <source>
        <dbReference type="ARBA" id="ARBA00004325"/>
    </source>
</evidence>
<feature type="transmembrane region" description="Helical" evidence="7">
    <location>
        <begin position="15"/>
        <end position="39"/>
    </location>
</feature>
<accession>A0A4Y5T957</accession>
<evidence type="ECO:0000256" key="2">
    <source>
        <dbReference type="ARBA" id="ARBA00022692"/>
    </source>
</evidence>
<dbReference type="InterPro" id="IPR003319">
    <property type="entry name" value="YMF19-like_N"/>
</dbReference>
<keyword evidence="4 9" id="KW-0496">Mitochondrion</keyword>
<sequence length="48" mass="5658">MPQFDYLTFLPQTTLTFVTFTICYLFSLIITLPLLSSILKSRKKKEKK</sequence>
<dbReference type="EMBL" id="MG940857">
    <property type="protein sequence ID" value="QDB64182.1"/>
    <property type="molecule type" value="Genomic_DNA"/>
</dbReference>
<keyword evidence="5 7" id="KW-0472">Membrane</keyword>
<evidence type="ECO:0000313" key="9">
    <source>
        <dbReference type="EMBL" id="QDB64182.1"/>
    </source>
</evidence>
<comment type="subcellular location">
    <subcellularLocation>
        <location evidence="1">Mitochondrion membrane</location>
    </subcellularLocation>
</comment>
<keyword evidence="2 7" id="KW-0812">Transmembrane</keyword>
<dbReference type="GO" id="GO:0006754">
    <property type="term" value="P:ATP biosynthetic process"/>
    <property type="evidence" value="ECO:0007669"/>
    <property type="project" value="UniProtKB-KW"/>
</dbReference>